<evidence type="ECO:0000313" key="1">
    <source>
        <dbReference type="EMBL" id="OMJ75456.1"/>
    </source>
</evidence>
<reference evidence="1 2" key="1">
    <citation type="submission" date="2016-11" db="EMBL/GenBank/DDBJ databases">
        <title>The macronuclear genome of Stentor coeruleus: a giant cell with tiny introns.</title>
        <authorList>
            <person name="Slabodnick M."/>
            <person name="Ruby J.G."/>
            <person name="Reiff S.B."/>
            <person name="Swart E.C."/>
            <person name="Gosai S."/>
            <person name="Prabakaran S."/>
            <person name="Witkowska E."/>
            <person name="Larue G.E."/>
            <person name="Fisher S."/>
            <person name="Freeman R.M."/>
            <person name="Gunawardena J."/>
            <person name="Chu W."/>
            <person name="Stover N.A."/>
            <person name="Gregory B.D."/>
            <person name="Nowacki M."/>
            <person name="Derisi J."/>
            <person name="Roy S.W."/>
            <person name="Marshall W.F."/>
            <person name="Sood P."/>
        </authorList>
    </citation>
    <scope>NUCLEOTIDE SEQUENCE [LARGE SCALE GENOMIC DNA]</scope>
    <source>
        <strain evidence="1">WM001</strain>
    </source>
</reference>
<evidence type="ECO:0000313" key="2">
    <source>
        <dbReference type="Proteomes" id="UP000187209"/>
    </source>
</evidence>
<accession>A0A1R2BFA1</accession>
<dbReference type="AlphaFoldDB" id="A0A1R2BFA1"/>
<protein>
    <recommendedName>
        <fullName evidence="3">MalT-like TPR region domain-containing protein</fullName>
    </recommendedName>
</protein>
<name>A0A1R2BFA1_9CILI</name>
<dbReference type="Proteomes" id="UP000187209">
    <property type="component" value="Unassembled WGS sequence"/>
</dbReference>
<sequence length="350" mass="40123">MVEAEILKINKQAMEQLRDGQTNQALSLLNLAQSLLSNINSNSIAWGLTFNNLGCYFKKIKKFDLALKNYFKALEIALKRPSDILNLSGIYLNMSSTYSENLKHEKALVFAYKAYNLLIAAPEKDQNVWTSIIITHHCIGQEYEYINKNNKAFNMYRKGWELSIDHLGKTHKLTASLKKMLEKCQALKSSSTIPVKSKNPSPIRTRSHSSNLNSRIRLPEMPHRIITPTKQIYKIKNKNDKIPMKILAMPAKQMNILNDLVEEVEKTIENKPKKYVFTKIYDVDIANNMQDKDQRKINSPKNLSIVRKNTTGHTNTPSPNSHLQIIPEARNEDFASNSSRNPQIVRKITK</sequence>
<comment type="caution">
    <text evidence="1">The sequence shown here is derived from an EMBL/GenBank/DDBJ whole genome shotgun (WGS) entry which is preliminary data.</text>
</comment>
<keyword evidence="2" id="KW-1185">Reference proteome</keyword>
<dbReference type="InterPro" id="IPR011990">
    <property type="entry name" value="TPR-like_helical_dom_sf"/>
</dbReference>
<proteinExistence type="predicted"/>
<dbReference type="OrthoDB" id="295665at2759"/>
<evidence type="ECO:0008006" key="3">
    <source>
        <dbReference type="Google" id="ProtNLM"/>
    </source>
</evidence>
<gene>
    <name evidence="1" type="ORF">SteCoe_25376</name>
</gene>
<dbReference type="Gene3D" id="1.25.40.10">
    <property type="entry name" value="Tetratricopeptide repeat domain"/>
    <property type="match status" value="1"/>
</dbReference>
<organism evidence="1 2">
    <name type="scientific">Stentor coeruleus</name>
    <dbReference type="NCBI Taxonomy" id="5963"/>
    <lineage>
        <taxon>Eukaryota</taxon>
        <taxon>Sar</taxon>
        <taxon>Alveolata</taxon>
        <taxon>Ciliophora</taxon>
        <taxon>Postciliodesmatophora</taxon>
        <taxon>Heterotrichea</taxon>
        <taxon>Heterotrichida</taxon>
        <taxon>Stentoridae</taxon>
        <taxon>Stentor</taxon>
    </lineage>
</organism>
<dbReference type="SMART" id="SM00028">
    <property type="entry name" value="TPR"/>
    <property type="match status" value="2"/>
</dbReference>
<dbReference type="EMBL" id="MPUH01000689">
    <property type="protein sequence ID" value="OMJ75456.1"/>
    <property type="molecule type" value="Genomic_DNA"/>
</dbReference>
<dbReference type="SUPFAM" id="SSF48452">
    <property type="entry name" value="TPR-like"/>
    <property type="match status" value="1"/>
</dbReference>
<dbReference type="InterPro" id="IPR019734">
    <property type="entry name" value="TPR_rpt"/>
</dbReference>